<evidence type="ECO:0000313" key="9">
    <source>
        <dbReference type="EMBL" id="RDU70479.1"/>
    </source>
</evidence>
<keyword evidence="7" id="KW-0411">Iron-sulfur</keyword>
<proteinExistence type="predicted"/>
<dbReference type="NCBIfam" id="NF007012">
    <property type="entry name" value="PRK09476.1"/>
    <property type="match status" value="1"/>
</dbReference>
<evidence type="ECO:0000256" key="3">
    <source>
        <dbReference type="ARBA" id="ARBA00022723"/>
    </source>
</evidence>
<evidence type="ECO:0000313" key="10">
    <source>
        <dbReference type="Proteomes" id="UP000257045"/>
    </source>
</evidence>
<dbReference type="Pfam" id="PF12838">
    <property type="entry name" value="Fer4_7"/>
    <property type="match status" value="2"/>
</dbReference>
<comment type="caution">
    <text evidence="9">The sequence shown here is derived from an EMBL/GenBank/DDBJ whole genome shotgun (WGS) entry which is preliminary data.</text>
</comment>
<keyword evidence="1" id="KW-0813">Transport</keyword>
<dbReference type="RefSeq" id="WP_115569748.1">
    <property type="nucleotide sequence ID" value="NZ_NXLV01000009.1"/>
</dbReference>
<dbReference type="OrthoDB" id="9808559at2"/>
<dbReference type="InterPro" id="IPR004494">
    <property type="entry name" value="MauM_NapG"/>
</dbReference>
<evidence type="ECO:0000256" key="6">
    <source>
        <dbReference type="ARBA" id="ARBA00023004"/>
    </source>
</evidence>
<organism evidence="9 10">
    <name type="scientific">Helicobacter brantae</name>
    <dbReference type="NCBI Taxonomy" id="375927"/>
    <lineage>
        <taxon>Bacteria</taxon>
        <taxon>Pseudomonadati</taxon>
        <taxon>Campylobacterota</taxon>
        <taxon>Epsilonproteobacteria</taxon>
        <taxon>Campylobacterales</taxon>
        <taxon>Helicobacteraceae</taxon>
        <taxon>Helicobacter</taxon>
    </lineage>
</organism>
<dbReference type="AlphaFoldDB" id="A0A3D8IYX7"/>
<feature type="domain" description="4Fe-4S ferredoxin-type" evidence="8">
    <location>
        <begin position="84"/>
        <end position="117"/>
    </location>
</feature>
<dbReference type="InterPro" id="IPR017896">
    <property type="entry name" value="4Fe4S_Fe-S-bd"/>
</dbReference>
<dbReference type="Gene3D" id="3.30.70.20">
    <property type="match status" value="2"/>
</dbReference>
<gene>
    <name evidence="9" type="ORF">CQA58_05635</name>
</gene>
<dbReference type="CDD" id="cd16373">
    <property type="entry name" value="DMSOR_beta_like"/>
    <property type="match status" value="1"/>
</dbReference>
<dbReference type="SUPFAM" id="SSF54862">
    <property type="entry name" value="4Fe-4S ferredoxins"/>
    <property type="match status" value="1"/>
</dbReference>
<feature type="domain" description="4Fe-4S ferredoxin-type" evidence="8">
    <location>
        <begin position="179"/>
        <end position="210"/>
    </location>
</feature>
<dbReference type="EMBL" id="NXLV01000009">
    <property type="protein sequence ID" value="RDU70479.1"/>
    <property type="molecule type" value="Genomic_DNA"/>
</dbReference>
<protein>
    <submittedName>
        <fullName evidence="9">Ferredoxin-type protein NapG</fullName>
    </submittedName>
</protein>
<accession>A0A3D8IYX7</accession>
<evidence type="ECO:0000256" key="4">
    <source>
        <dbReference type="ARBA" id="ARBA00022737"/>
    </source>
</evidence>
<evidence type="ECO:0000256" key="7">
    <source>
        <dbReference type="ARBA" id="ARBA00023014"/>
    </source>
</evidence>
<sequence>MEKFNPERRKTILKWVSSAGALGVGAMVWSVCLKGANKADALRPPCAGSESEFLSSCIRCGLCVEACPYLTLKLATPSNGISAGTPYFEPRKIPCYMCKDIPCAKACPSGALDLKRVSKEGGEPNINEAKMGVAVIDTTHCIAYGGIQCDACYRACPLIGKAIYLEFRHSTFTNEHSELLPMVNAEVCTGCGMCERACVTAKPTIRVLPREKVLGSVGEHYIRSWKEGDESRILENGVSSSPRKDALDYLNDGGF</sequence>
<dbReference type="PROSITE" id="PS00198">
    <property type="entry name" value="4FE4S_FER_1"/>
    <property type="match status" value="1"/>
</dbReference>
<keyword evidence="2" id="KW-0004">4Fe-4S</keyword>
<keyword evidence="10" id="KW-1185">Reference proteome</keyword>
<keyword evidence="3" id="KW-0479">Metal-binding</keyword>
<evidence type="ECO:0000256" key="1">
    <source>
        <dbReference type="ARBA" id="ARBA00022448"/>
    </source>
</evidence>
<dbReference type="PROSITE" id="PS51379">
    <property type="entry name" value="4FE4S_FER_2"/>
    <property type="match status" value="3"/>
</dbReference>
<keyword evidence="5" id="KW-0249">Electron transport</keyword>
<evidence type="ECO:0000256" key="5">
    <source>
        <dbReference type="ARBA" id="ARBA00022982"/>
    </source>
</evidence>
<keyword evidence="6" id="KW-0408">Iron</keyword>
<evidence type="ECO:0000259" key="8">
    <source>
        <dbReference type="PROSITE" id="PS51379"/>
    </source>
</evidence>
<dbReference type="Proteomes" id="UP000257045">
    <property type="component" value="Unassembled WGS sequence"/>
</dbReference>
<dbReference type="GO" id="GO:0051539">
    <property type="term" value="F:4 iron, 4 sulfur cluster binding"/>
    <property type="evidence" value="ECO:0007669"/>
    <property type="project" value="UniProtKB-KW"/>
</dbReference>
<dbReference type="GO" id="GO:0046872">
    <property type="term" value="F:metal ion binding"/>
    <property type="evidence" value="ECO:0007669"/>
    <property type="project" value="UniProtKB-KW"/>
</dbReference>
<reference evidence="9 10" key="1">
    <citation type="submission" date="2018-04" db="EMBL/GenBank/DDBJ databases">
        <title>Novel Campyloabacter and Helicobacter Species and Strains.</title>
        <authorList>
            <person name="Mannion A.J."/>
            <person name="Shen Z."/>
            <person name="Fox J.G."/>
        </authorList>
    </citation>
    <scope>NUCLEOTIDE SEQUENCE [LARGE SCALE GENOMIC DNA]</scope>
    <source>
        <strain evidence="9 10">MIT 04-9366</strain>
    </source>
</reference>
<evidence type="ECO:0000256" key="2">
    <source>
        <dbReference type="ARBA" id="ARBA00022485"/>
    </source>
</evidence>
<dbReference type="InterPro" id="IPR017900">
    <property type="entry name" value="4Fe4S_Fe_S_CS"/>
</dbReference>
<name>A0A3D8IYX7_9HELI</name>
<dbReference type="NCBIfam" id="TIGR00397">
    <property type="entry name" value="mauM_napG"/>
    <property type="match status" value="1"/>
</dbReference>
<keyword evidence="4" id="KW-0677">Repeat</keyword>
<feature type="domain" description="4Fe-4S ferredoxin-type" evidence="8">
    <location>
        <begin position="48"/>
        <end position="77"/>
    </location>
</feature>